<dbReference type="Proteomes" id="UP001488838">
    <property type="component" value="Unassembled WGS sequence"/>
</dbReference>
<organism evidence="1 2">
    <name type="scientific">Myodes glareolus</name>
    <name type="common">Bank vole</name>
    <name type="synonym">Clethrionomys glareolus</name>
    <dbReference type="NCBI Taxonomy" id="447135"/>
    <lineage>
        <taxon>Eukaryota</taxon>
        <taxon>Metazoa</taxon>
        <taxon>Chordata</taxon>
        <taxon>Craniata</taxon>
        <taxon>Vertebrata</taxon>
        <taxon>Euteleostomi</taxon>
        <taxon>Mammalia</taxon>
        <taxon>Eutheria</taxon>
        <taxon>Euarchontoglires</taxon>
        <taxon>Glires</taxon>
        <taxon>Rodentia</taxon>
        <taxon>Myomorpha</taxon>
        <taxon>Muroidea</taxon>
        <taxon>Cricetidae</taxon>
        <taxon>Arvicolinae</taxon>
        <taxon>Myodes</taxon>
    </lineage>
</organism>
<sequence>MAVHSRQNKSVRKPCRSHGFQRYRKDEWNWIQITLTSHKVKLPEKRGCFLCPLVLGQMC</sequence>
<protein>
    <submittedName>
        <fullName evidence="1">Uncharacterized protein</fullName>
    </submittedName>
</protein>
<dbReference type="AlphaFoldDB" id="A0AAW0JUD5"/>
<evidence type="ECO:0000313" key="1">
    <source>
        <dbReference type="EMBL" id="KAK7830033.1"/>
    </source>
</evidence>
<reference evidence="1 2" key="1">
    <citation type="journal article" date="2023" name="bioRxiv">
        <title>Conserved and derived expression patterns and positive selection on dental genes reveal complex evolutionary context of ever-growing rodent molars.</title>
        <authorList>
            <person name="Calamari Z.T."/>
            <person name="Song A."/>
            <person name="Cohen E."/>
            <person name="Akter M."/>
            <person name="Roy R.D."/>
            <person name="Hallikas O."/>
            <person name="Christensen M.M."/>
            <person name="Li P."/>
            <person name="Marangoni P."/>
            <person name="Jernvall J."/>
            <person name="Klein O.D."/>
        </authorList>
    </citation>
    <scope>NUCLEOTIDE SEQUENCE [LARGE SCALE GENOMIC DNA]</scope>
    <source>
        <strain evidence="1">V071</strain>
    </source>
</reference>
<keyword evidence="2" id="KW-1185">Reference proteome</keyword>
<accession>A0AAW0JUD5</accession>
<comment type="caution">
    <text evidence="1">The sequence shown here is derived from an EMBL/GenBank/DDBJ whole genome shotgun (WGS) entry which is preliminary data.</text>
</comment>
<evidence type="ECO:0000313" key="2">
    <source>
        <dbReference type="Proteomes" id="UP001488838"/>
    </source>
</evidence>
<dbReference type="EMBL" id="JBBHLL010000019">
    <property type="protein sequence ID" value="KAK7830033.1"/>
    <property type="molecule type" value="Genomic_DNA"/>
</dbReference>
<gene>
    <name evidence="1" type="ORF">U0070_003488</name>
</gene>
<name>A0AAW0JUD5_MYOGA</name>
<proteinExistence type="predicted"/>